<keyword evidence="6 12" id="KW-0489">Methyltransferase</keyword>
<comment type="similarity">
    <text evidence="2">Belongs to the methyltransferase superfamily. Aminoglycoside resistance family.</text>
</comment>
<dbReference type="PIRSF" id="PIRSF015852">
    <property type="entry name" value="RRNA_mtase_Grm"/>
    <property type="match status" value="1"/>
</dbReference>
<evidence type="ECO:0000313" key="12">
    <source>
        <dbReference type="EMBL" id="PJF47059.1"/>
    </source>
</evidence>
<protein>
    <recommendedName>
        <fullName evidence="4">16S rRNA (guanine(1405)-N(7))-methyltransferase</fullName>
        <ecNumber evidence="3">2.1.1.179</ecNumber>
    </recommendedName>
    <alternativeName>
        <fullName evidence="10">16S rRNA m7G1405 methyltransferase</fullName>
    </alternativeName>
</protein>
<dbReference type="Gene3D" id="1.10.8.10">
    <property type="entry name" value="DNA helicase RuvA subunit, C-terminal domain"/>
    <property type="match status" value="1"/>
</dbReference>
<keyword evidence="7 12" id="KW-0808">Transferase</keyword>
<accession>A0A2M8QB88</accession>
<sequence length="267" mass="29287">MHDDPRLEELVKQVRASRKYSAISEALVRRIGAAELCKRATLQDAVKATKKTLHQIAGLYLANAHPPYDAWLRQIIQAPDDTARRAVLRSIMNHHTSTRERLPILDAFYARVLADLGPVRSVLDLACGLNPLSLPWMPLAAGATYHAVDIYEDLAGFLRAALAALGVAGKAEARDVITDCPTDAADVALLLKALPCLEQLDKAAGAAILDTINARCIVVSFPTRTVGGRQVGMRENYAARFAAMIADRPWRVERIEFVGELAFRLTR</sequence>
<evidence type="ECO:0000256" key="11">
    <source>
        <dbReference type="PIRSR" id="PIRSR015852-1"/>
    </source>
</evidence>
<dbReference type="Proteomes" id="UP000230790">
    <property type="component" value="Unassembled WGS sequence"/>
</dbReference>
<name>A0A2M8QB88_9CHLR</name>
<dbReference type="EMBL" id="PGTN01000071">
    <property type="protein sequence ID" value="PJF47059.1"/>
    <property type="molecule type" value="Genomic_DNA"/>
</dbReference>
<dbReference type="InterPro" id="IPR010769">
    <property type="entry name" value="rRNA_MeTrfase_GmN_bac"/>
</dbReference>
<keyword evidence="5" id="KW-0698">rRNA processing</keyword>
<evidence type="ECO:0000256" key="4">
    <source>
        <dbReference type="ARBA" id="ARBA00015154"/>
    </source>
</evidence>
<comment type="catalytic activity">
    <reaction evidence="1">
        <text>guanosine(1405) in 16S rRNA + S-adenosyl-L-methionine = N(7)-methylguanosine(1405) in 16S rRNA + S-adenosyl-L-homocysteine</text>
        <dbReference type="Rhea" id="RHEA:42772"/>
        <dbReference type="Rhea" id="RHEA-COMP:10225"/>
        <dbReference type="Rhea" id="RHEA-COMP:10226"/>
        <dbReference type="ChEBI" id="CHEBI:57856"/>
        <dbReference type="ChEBI" id="CHEBI:59789"/>
        <dbReference type="ChEBI" id="CHEBI:74269"/>
        <dbReference type="ChEBI" id="CHEBI:74480"/>
        <dbReference type="EC" id="2.1.1.179"/>
    </reaction>
</comment>
<dbReference type="AlphaFoldDB" id="A0A2M8QB88"/>
<gene>
    <name evidence="12" type="ORF">CUN48_10655</name>
</gene>
<comment type="caution">
    <text evidence="12">The sequence shown here is derived from an EMBL/GenBank/DDBJ whole genome shotgun (WGS) entry which is preliminary data.</text>
</comment>
<dbReference type="Gene3D" id="3.40.50.150">
    <property type="entry name" value="Vaccinia Virus protein VP39"/>
    <property type="match status" value="1"/>
</dbReference>
<reference evidence="12 13" key="1">
    <citation type="submission" date="2017-11" db="EMBL/GenBank/DDBJ databases">
        <title>Evolution of Phototrophy in the Chloroflexi Phylum Driven by Horizontal Gene Transfer.</title>
        <authorList>
            <person name="Ward L.M."/>
            <person name="Hemp J."/>
            <person name="Shih P.M."/>
            <person name="Mcglynn S.E."/>
            <person name="Fischer W."/>
        </authorList>
    </citation>
    <scope>NUCLEOTIDE SEQUENCE [LARGE SCALE GENOMIC DNA]</scope>
    <source>
        <strain evidence="12">JP3_7</strain>
    </source>
</reference>
<evidence type="ECO:0000256" key="1">
    <source>
        <dbReference type="ARBA" id="ARBA00001643"/>
    </source>
</evidence>
<evidence type="ECO:0000256" key="8">
    <source>
        <dbReference type="ARBA" id="ARBA00022691"/>
    </source>
</evidence>
<evidence type="ECO:0000256" key="10">
    <source>
        <dbReference type="ARBA" id="ARBA00033062"/>
    </source>
</evidence>
<evidence type="ECO:0000313" key="13">
    <source>
        <dbReference type="Proteomes" id="UP000230790"/>
    </source>
</evidence>
<dbReference type="SUPFAM" id="SSF53335">
    <property type="entry name" value="S-adenosyl-L-methionine-dependent methyltransferases"/>
    <property type="match status" value="1"/>
</dbReference>
<evidence type="ECO:0000256" key="3">
    <source>
        <dbReference type="ARBA" id="ARBA00012300"/>
    </source>
</evidence>
<dbReference type="GO" id="GO:0008649">
    <property type="term" value="F:rRNA methyltransferase activity"/>
    <property type="evidence" value="ECO:0007669"/>
    <property type="project" value="InterPro"/>
</dbReference>
<feature type="binding site" evidence="11">
    <location>
        <position position="149"/>
    </location>
    <ligand>
        <name>S-adenosyl-L-methionine</name>
        <dbReference type="ChEBI" id="CHEBI:59789"/>
    </ligand>
</feature>
<dbReference type="InterPro" id="IPR025981">
    <property type="entry name" value="rRNA_MeTrfase"/>
</dbReference>
<feature type="binding site" evidence="11">
    <location>
        <begin position="175"/>
        <end position="176"/>
    </location>
    <ligand>
        <name>S-adenosyl-L-methionine</name>
        <dbReference type="ChEBI" id="CHEBI:59789"/>
    </ligand>
</feature>
<evidence type="ECO:0000256" key="6">
    <source>
        <dbReference type="ARBA" id="ARBA00022603"/>
    </source>
</evidence>
<organism evidence="12 13">
    <name type="scientific">Candidatus Thermofonsia Clade 3 bacterium</name>
    <dbReference type="NCBI Taxonomy" id="2364212"/>
    <lineage>
        <taxon>Bacteria</taxon>
        <taxon>Bacillati</taxon>
        <taxon>Chloroflexota</taxon>
        <taxon>Candidatus Thermofontia</taxon>
        <taxon>Candidatus Thermofonsia Clade 3</taxon>
    </lineage>
</organism>
<dbReference type="GO" id="GO:0046677">
    <property type="term" value="P:response to antibiotic"/>
    <property type="evidence" value="ECO:0007669"/>
    <property type="project" value="UniProtKB-KW"/>
</dbReference>
<evidence type="ECO:0000256" key="9">
    <source>
        <dbReference type="ARBA" id="ARBA00023251"/>
    </source>
</evidence>
<proteinExistence type="inferred from homology"/>
<keyword evidence="8 11" id="KW-0949">S-adenosyl-L-methionine</keyword>
<feature type="binding site" evidence="11">
    <location>
        <begin position="95"/>
        <end position="101"/>
    </location>
    <ligand>
        <name>S-adenosyl-L-methionine</name>
        <dbReference type="ChEBI" id="CHEBI:59789"/>
    </ligand>
</feature>
<dbReference type="EC" id="2.1.1.179" evidence="3"/>
<feature type="binding site" evidence="11">
    <location>
        <position position="191"/>
    </location>
    <ligand>
        <name>S-adenosyl-L-methionine</name>
        <dbReference type="ChEBI" id="CHEBI:59789"/>
    </ligand>
</feature>
<evidence type="ECO:0000256" key="7">
    <source>
        <dbReference type="ARBA" id="ARBA00022679"/>
    </source>
</evidence>
<dbReference type="Pfam" id="PF07091">
    <property type="entry name" value="FmrO"/>
    <property type="match status" value="1"/>
</dbReference>
<keyword evidence="9" id="KW-0046">Antibiotic resistance</keyword>
<evidence type="ECO:0000256" key="2">
    <source>
        <dbReference type="ARBA" id="ARBA00005487"/>
    </source>
</evidence>
<dbReference type="InterPro" id="IPR029063">
    <property type="entry name" value="SAM-dependent_MTases_sf"/>
</dbReference>
<evidence type="ECO:0000256" key="5">
    <source>
        <dbReference type="ARBA" id="ARBA00022552"/>
    </source>
</evidence>
<feature type="binding site" evidence="11">
    <location>
        <position position="126"/>
    </location>
    <ligand>
        <name>S-adenosyl-L-methionine</name>
        <dbReference type="ChEBI" id="CHEBI:59789"/>
    </ligand>
</feature>